<evidence type="ECO:0000256" key="15">
    <source>
        <dbReference type="SAM" id="MobiDB-lite"/>
    </source>
</evidence>
<feature type="zinc finger region" description="CHC2-type" evidence="12 14">
    <location>
        <begin position="40"/>
        <end position="64"/>
    </location>
</feature>
<keyword evidence="11 12" id="KW-0804">Transcription</keyword>
<dbReference type="SMART" id="SM00493">
    <property type="entry name" value="TOPRIM"/>
    <property type="match status" value="1"/>
</dbReference>
<protein>
    <recommendedName>
        <fullName evidence="12 13">DNA primase</fullName>
        <ecNumber evidence="12">2.7.7.101</ecNumber>
    </recommendedName>
</protein>
<dbReference type="Gene3D" id="1.20.50.20">
    <property type="entry name" value="DnaG, RNA polymerase domain, helical bundle"/>
    <property type="match status" value="1"/>
</dbReference>
<accession>A0A1H6B8Q7</accession>
<dbReference type="SUPFAM" id="SSF117023">
    <property type="entry name" value="DNA primase DnaG, C-terminal domain"/>
    <property type="match status" value="1"/>
</dbReference>
<dbReference type="GO" id="GO:0008270">
    <property type="term" value="F:zinc ion binding"/>
    <property type="evidence" value="ECO:0007669"/>
    <property type="project" value="UniProtKB-UniRule"/>
</dbReference>
<dbReference type="GO" id="GO:0003899">
    <property type="term" value="F:DNA-directed RNA polymerase activity"/>
    <property type="evidence" value="ECO:0007669"/>
    <property type="project" value="UniProtKB-UniRule"/>
</dbReference>
<evidence type="ECO:0000256" key="13">
    <source>
        <dbReference type="PIRNR" id="PIRNR002811"/>
    </source>
</evidence>
<comment type="subunit">
    <text evidence="12">Monomer. Interacts with DnaB.</text>
</comment>
<dbReference type="Pfam" id="PF08278">
    <property type="entry name" value="DnaG_DnaB_bind"/>
    <property type="match status" value="1"/>
</dbReference>
<feature type="region of interest" description="Disordered" evidence="15">
    <location>
        <begin position="625"/>
        <end position="648"/>
    </location>
</feature>
<evidence type="ECO:0000256" key="8">
    <source>
        <dbReference type="ARBA" id="ARBA00022833"/>
    </source>
</evidence>
<dbReference type="FunFam" id="3.40.1360.10:FF:000002">
    <property type="entry name" value="DNA primase"/>
    <property type="match status" value="1"/>
</dbReference>
<feature type="region of interest" description="Disordered" evidence="15">
    <location>
        <begin position="474"/>
        <end position="507"/>
    </location>
</feature>
<comment type="domain">
    <text evidence="12">Contains an N-terminal zinc-binding domain, a central core domain that contains the primase activity, and a C-terminal DnaB-binding domain.</text>
</comment>
<dbReference type="InterPro" id="IPR013173">
    <property type="entry name" value="DNA_primase_DnaG_DnaB-bd_dom"/>
</dbReference>
<dbReference type="EMBL" id="FNVQ01000002">
    <property type="protein sequence ID" value="SEG57000.1"/>
    <property type="molecule type" value="Genomic_DNA"/>
</dbReference>
<dbReference type="Gene3D" id="3.90.980.10">
    <property type="entry name" value="DNA primase, catalytic core, N-terminal domain"/>
    <property type="match status" value="1"/>
</dbReference>
<dbReference type="RefSeq" id="WP_104003580.1">
    <property type="nucleotide sequence ID" value="NZ_FNVQ01000002.1"/>
</dbReference>
<dbReference type="InterPro" id="IPR030846">
    <property type="entry name" value="DnaG_bac"/>
</dbReference>
<evidence type="ECO:0000256" key="9">
    <source>
        <dbReference type="ARBA" id="ARBA00022842"/>
    </source>
</evidence>
<evidence type="ECO:0000256" key="2">
    <source>
        <dbReference type="ARBA" id="ARBA00022515"/>
    </source>
</evidence>
<dbReference type="InterPro" id="IPR013264">
    <property type="entry name" value="DNAG_N"/>
</dbReference>
<evidence type="ECO:0000259" key="16">
    <source>
        <dbReference type="PROSITE" id="PS50880"/>
    </source>
</evidence>
<dbReference type="InterPro" id="IPR034151">
    <property type="entry name" value="TOPRIM_DnaG_bac"/>
</dbReference>
<dbReference type="AlphaFoldDB" id="A0A1H6B8Q7"/>
<dbReference type="Pfam" id="PF10410">
    <property type="entry name" value="DnaB_bind"/>
    <property type="match status" value="1"/>
</dbReference>
<evidence type="ECO:0000256" key="10">
    <source>
        <dbReference type="ARBA" id="ARBA00023125"/>
    </source>
</evidence>
<keyword evidence="3 12" id="KW-0808">Transferase</keyword>
<dbReference type="Gene3D" id="3.90.580.10">
    <property type="entry name" value="Zinc finger, CHC2-type domain"/>
    <property type="match status" value="1"/>
</dbReference>
<dbReference type="Gene3D" id="1.10.860.10">
    <property type="entry name" value="DNAb Helicase, Chain A"/>
    <property type="match status" value="1"/>
</dbReference>
<dbReference type="InterPro" id="IPR037068">
    <property type="entry name" value="DNA_primase_core_N_sf"/>
</dbReference>
<dbReference type="PIRSF" id="PIRSF002811">
    <property type="entry name" value="DnaG"/>
    <property type="match status" value="1"/>
</dbReference>
<dbReference type="Pfam" id="PF08275">
    <property type="entry name" value="DNAG_N"/>
    <property type="match status" value="1"/>
</dbReference>
<comment type="cofactor">
    <cofactor evidence="12 13 14">
        <name>Zn(2+)</name>
        <dbReference type="ChEBI" id="CHEBI:29105"/>
    </cofactor>
    <text evidence="12 13 14">Binds 1 zinc ion per monomer.</text>
</comment>
<dbReference type="InterPro" id="IPR016136">
    <property type="entry name" value="DNA_helicase_N/primase_C"/>
</dbReference>
<proteinExistence type="inferred from homology"/>
<dbReference type="GO" id="GO:0005737">
    <property type="term" value="C:cytoplasm"/>
    <property type="evidence" value="ECO:0007669"/>
    <property type="project" value="TreeGrafter"/>
</dbReference>
<keyword evidence="7 12" id="KW-0863">Zinc-finger</keyword>
<dbReference type="SUPFAM" id="SSF56731">
    <property type="entry name" value="DNA primase core"/>
    <property type="match status" value="1"/>
</dbReference>
<dbReference type="InterPro" id="IPR050219">
    <property type="entry name" value="DnaG_primase"/>
</dbReference>
<evidence type="ECO:0000313" key="18">
    <source>
        <dbReference type="Proteomes" id="UP000236745"/>
    </source>
</evidence>
<feature type="domain" description="Toprim" evidence="16">
    <location>
        <begin position="261"/>
        <end position="343"/>
    </location>
</feature>
<name>A0A1H6B8Q7_9GAMM</name>
<dbReference type="NCBIfam" id="TIGR01391">
    <property type="entry name" value="dnaG"/>
    <property type="match status" value="1"/>
</dbReference>
<dbReference type="SUPFAM" id="SSF57783">
    <property type="entry name" value="Zinc beta-ribbon"/>
    <property type="match status" value="1"/>
</dbReference>
<evidence type="ECO:0000256" key="11">
    <source>
        <dbReference type="ARBA" id="ARBA00023163"/>
    </source>
</evidence>
<dbReference type="CDD" id="cd03364">
    <property type="entry name" value="TOPRIM_DnaG_primases"/>
    <property type="match status" value="1"/>
</dbReference>
<keyword evidence="6 12" id="KW-0479">Metal-binding</keyword>
<feature type="region of interest" description="Disordered" evidence="15">
    <location>
        <begin position="436"/>
        <end position="461"/>
    </location>
</feature>
<sequence length="648" mass="73002">MAGRIPQYFIDDLLARVNIVDVVDSRIKLKRAGKNYSALCPFHKEKSPSFSVSPDKQFYYCFGCGAGGNALGFVMEHDRLSFPEAVEELARLAGMEVPRENDRPADIAREKQIKSQFSVLEQANSFYQQQLRTSELREKAVSYLKNRGLTGQIAARFQIGYAPPGWDNLFSHLSSLENAQSQLERAGLLIHNEERGRYYDRFRDRIMFPIRDARGRTIGFGGRVLGDDKPKYLNSPETDTFHKGRELYGLYEARQMTRDLNQLLIVEGYMDVVSLSQHGITWSVATLGTATTEHHLERLFKIVPEVIFCFDGDNAGRKAAKRALDTTLPVIKDGQQARFLFLPDGEDPDTLVRQEGEAAFTQRVSEALPLSEFFFKALAEDADLSSMDGRARFSNQALPLIQSMQPSLLQQMMMDRICEITGLSLEQLNSVIDLHRATEPATRSEPKPRPAPREIQGYDDMPPMADEQDYIPTDYPDYHDEAPGYQESAPAAPTQRSRPRTGGSDRSVKINLVSSAISILLHHPELAPGQSEAAVLKGLQEPNVELLIELLEYLQQTPGASLGTLVVDWQENPQRQAYLMLLNEIAHMEPVLGNIDPSQLLSETMQRLLGRHSEARIDELMKKQRQAPLTTEEKQQLQSLLLSRTRPA</sequence>
<comment type="similarity">
    <text evidence="12 13">Belongs to the DnaG primase family.</text>
</comment>
<dbReference type="PANTHER" id="PTHR30313">
    <property type="entry name" value="DNA PRIMASE"/>
    <property type="match status" value="1"/>
</dbReference>
<dbReference type="PANTHER" id="PTHR30313:SF2">
    <property type="entry name" value="DNA PRIMASE"/>
    <property type="match status" value="1"/>
</dbReference>
<evidence type="ECO:0000256" key="7">
    <source>
        <dbReference type="ARBA" id="ARBA00022771"/>
    </source>
</evidence>
<dbReference type="FunFam" id="3.90.980.10:FF:000001">
    <property type="entry name" value="DNA primase"/>
    <property type="match status" value="1"/>
</dbReference>
<dbReference type="EC" id="2.7.7.101" evidence="12"/>
<dbReference type="GO" id="GO:0003677">
    <property type="term" value="F:DNA binding"/>
    <property type="evidence" value="ECO:0007669"/>
    <property type="project" value="UniProtKB-KW"/>
</dbReference>
<dbReference type="GO" id="GO:0000428">
    <property type="term" value="C:DNA-directed RNA polymerase complex"/>
    <property type="evidence" value="ECO:0007669"/>
    <property type="project" value="UniProtKB-KW"/>
</dbReference>
<keyword evidence="9" id="KW-0460">Magnesium</keyword>
<dbReference type="GO" id="GO:1990077">
    <property type="term" value="C:primosome complex"/>
    <property type="evidence" value="ECO:0007669"/>
    <property type="project" value="UniProtKB-KW"/>
</dbReference>
<keyword evidence="18" id="KW-1185">Reference proteome</keyword>
<evidence type="ECO:0000256" key="6">
    <source>
        <dbReference type="ARBA" id="ARBA00022723"/>
    </source>
</evidence>
<dbReference type="Proteomes" id="UP000236745">
    <property type="component" value="Unassembled WGS sequence"/>
</dbReference>
<evidence type="ECO:0000256" key="14">
    <source>
        <dbReference type="PIRSR" id="PIRSR002811-1"/>
    </source>
</evidence>
<keyword evidence="1 12" id="KW-0240">DNA-directed RNA polymerase</keyword>
<comment type="function">
    <text evidence="12 13">RNA polymerase that catalyzes the synthesis of short RNA molecules used as primers for DNA polymerase during DNA replication.</text>
</comment>
<keyword evidence="5 12" id="KW-0235">DNA replication</keyword>
<feature type="compositionally biased region" description="Low complexity" evidence="15">
    <location>
        <begin position="636"/>
        <end position="648"/>
    </location>
</feature>
<dbReference type="SMART" id="SM00400">
    <property type="entry name" value="ZnF_CHCC"/>
    <property type="match status" value="1"/>
</dbReference>
<dbReference type="InterPro" id="IPR019475">
    <property type="entry name" value="DNA_primase_DnaB-bd"/>
</dbReference>
<evidence type="ECO:0000256" key="4">
    <source>
        <dbReference type="ARBA" id="ARBA00022695"/>
    </source>
</evidence>
<dbReference type="GO" id="GO:0006269">
    <property type="term" value="P:DNA replication, synthesis of primer"/>
    <property type="evidence" value="ECO:0007669"/>
    <property type="project" value="UniProtKB-UniRule"/>
</dbReference>
<dbReference type="Gene3D" id="3.40.1360.10">
    <property type="match status" value="1"/>
</dbReference>
<comment type="catalytic activity">
    <reaction evidence="12">
        <text>ssDNA + n NTP = ssDNA/pppN(pN)n-1 hybrid + (n-1) diphosphate.</text>
        <dbReference type="EC" id="2.7.7.101"/>
    </reaction>
</comment>
<keyword evidence="4 12" id="KW-0548">Nucleotidyltransferase</keyword>
<reference evidence="17 18" key="1">
    <citation type="submission" date="2016-10" db="EMBL/GenBank/DDBJ databases">
        <authorList>
            <person name="de Groot N.N."/>
        </authorList>
    </citation>
    <scope>NUCLEOTIDE SEQUENCE [LARGE SCALE GENOMIC DNA]</scope>
    <source>
        <strain evidence="17 18">DSM 22012</strain>
    </source>
</reference>
<dbReference type="Pfam" id="PF01807">
    <property type="entry name" value="Zn_ribbon_DnaG"/>
    <property type="match status" value="1"/>
</dbReference>
<dbReference type="InterPro" id="IPR006295">
    <property type="entry name" value="DNA_primase_DnaG"/>
</dbReference>
<keyword evidence="10 12" id="KW-0238">DNA-binding</keyword>
<dbReference type="HAMAP" id="MF_00974">
    <property type="entry name" value="DNA_primase_DnaG"/>
    <property type="match status" value="1"/>
</dbReference>
<evidence type="ECO:0000256" key="1">
    <source>
        <dbReference type="ARBA" id="ARBA00022478"/>
    </source>
</evidence>
<dbReference type="Pfam" id="PF13155">
    <property type="entry name" value="Toprim_2"/>
    <property type="match status" value="1"/>
</dbReference>
<gene>
    <name evidence="12" type="primary">dnaG</name>
    <name evidence="17" type="ORF">SAMN05444390_102468</name>
</gene>
<dbReference type="SMART" id="SM00766">
    <property type="entry name" value="DnaG_DnaB_bind"/>
    <property type="match status" value="1"/>
</dbReference>
<evidence type="ECO:0000256" key="3">
    <source>
        <dbReference type="ARBA" id="ARBA00022679"/>
    </source>
</evidence>
<keyword evidence="2 12" id="KW-0639">Primosome</keyword>
<feature type="compositionally biased region" description="Basic and acidic residues" evidence="15">
    <location>
        <begin position="436"/>
        <end position="452"/>
    </location>
</feature>
<dbReference type="PROSITE" id="PS50880">
    <property type="entry name" value="TOPRIM"/>
    <property type="match status" value="1"/>
</dbReference>
<dbReference type="InterPro" id="IPR006171">
    <property type="entry name" value="TOPRIM_dom"/>
</dbReference>
<dbReference type="InterPro" id="IPR002694">
    <property type="entry name" value="Znf_CHC2"/>
</dbReference>
<dbReference type="FunFam" id="3.90.580.10:FF:000001">
    <property type="entry name" value="DNA primase"/>
    <property type="match status" value="1"/>
</dbReference>
<evidence type="ECO:0000256" key="12">
    <source>
        <dbReference type="HAMAP-Rule" id="MF_00974"/>
    </source>
</evidence>
<organism evidence="17 18">
    <name type="scientific">Marinobacterium lutimaris</name>
    <dbReference type="NCBI Taxonomy" id="568106"/>
    <lineage>
        <taxon>Bacteria</taxon>
        <taxon>Pseudomonadati</taxon>
        <taxon>Pseudomonadota</taxon>
        <taxon>Gammaproteobacteria</taxon>
        <taxon>Oceanospirillales</taxon>
        <taxon>Oceanospirillaceae</taxon>
        <taxon>Marinobacterium</taxon>
    </lineage>
</organism>
<keyword evidence="8 12" id="KW-0862">Zinc</keyword>
<evidence type="ECO:0000256" key="5">
    <source>
        <dbReference type="ARBA" id="ARBA00022705"/>
    </source>
</evidence>
<dbReference type="OrthoDB" id="9803773at2"/>
<evidence type="ECO:0000313" key="17">
    <source>
        <dbReference type="EMBL" id="SEG57000.1"/>
    </source>
</evidence>
<dbReference type="InterPro" id="IPR036977">
    <property type="entry name" value="DNA_primase_Znf_CHC2"/>
</dbReference>